<feature type="region of interest" description="Disordered" evidence="1">
    <location>
        <begin position="69"/>
        <end position="91"/>
    </location>
</feature>
<dbReference type="InterPro" id="IPR013763">
    <property type="entry name" value="Cyclin-like_dom"/>
</dbReference>
<feature type="domain" description="Cyclin-like" evidence="2">
    <location>
        <begin position="126"/>
        <end position="258"/>
    </location>
</feature>
<organism evidence="3 4">
    <name type="scientific">Thalassiosira oceanica</name>
    <name type="common">Marine diatom</name>
    <dbReference type="NCBI Taxonomy" id="159749"/>
    <lineage>
        <taxon>Eukaryota</taxon>
        <taxon>Sar</taxon>
        <taxon>Stramenopiles</taxon>
        <taxon>Ochrophyta</taxon>
        <taxon>Bacillariophyta</taxon>
        <taxon>Coscinodiscophyceae</taxon>
        <taxon>Thalassiosirophycidae</taxon>
        <taxon>Thalassiosirales</taxon>
        <taxon>Thalassiosiraceae</taxon>
        <taxon>Thalassiosira</taxon>
    </lineage>
</organism>
<dbReference type="AlphaFoldDB" id="K0TQI3"/>
<name>K0TQI3_THAOC</name>
<dbReference type="OrthoDB" id="10264655at2759"/>
<evidence type="ECO:0000259" key="2">
    <source>
        <dbReference type="SMART" id="SM00385"/>
    </source>
</evidence>
<dbReference type="InterPro" id="IPR048055">
    <property type="entry name" value="Cyclin-Q_first_cyclin_box"/>
</dbReference>
<dbReference type="InterPro" id="IPR036915">
    <property type="entry name" value="Cyclin-like_sf"/>
</dbReference>
<dbReference type="SMART" id="SM00385">
    <property type="entry name" value="CYCLIN"/>
    <property type="match status" value="1"/>
</dbReference>
<dbReference type="eggNOG" id="KOG0835">
    <property type="taxonomic scope" value="Eukaryota"/>
</dbReference>
<comment type="caution">
    <text evidence="3">The sequence shown here is derived from an EMBL/GenBank/DDBJ whole genome shotgun (WGS) entry which is preliminary data.</text>
</comment>
<dbReference type="InterPro" id="IPR043198">
    <property type="entry name" value="Cyclin/Ssn8"/>
</dbReference>
<dbReference type="PANTHER" id="PTHR10026">
    <property type="entry name" value="CYCLIN"/>
    <property type="match status" value="1"/>
</dbReference>
<dbReference type="Gene3D" id="1.10.472.10">
    <property type="entry name" value="Cyclin-like"/>
    <property type="match status" value="1"/>
</dbReference>
<evidence type="ECO:0000313" key="4">
    <source>
        <dbReference type="Proteomes" id="UP000266841"/>
    </source>
</evidence>
<protein>
    <recommendedName>
        <fullName evidence="2">Cyclin-like domain-containing protein</fullName>
    </recommendedName>
</protein>
<feature type="non-terminal residue" evidence="3">
    <location>
        <position position="1"/>
    </location>
</feature>
<dbReference type="SUPFAM" id="SSF47954">
    <property type="entry name" value="Cyclin-like"/>
    <property type="match status" value="1"/>
</dbReference>
<dbReference type="Proteomes" id="UP000266841">
    <property type="component" value="Unassembled WGS sequence"/>
</dbReference>
<dbReference type="GO" id="GO:0006357">
    <property type="term" value="P:regulation of transcription by RNA polymerase II"/>
    <property type="evidence" value="ECO:0007669"/>
    <property type="project" value="InterPro"/>
</dbReference>
<dbReference type="EMBL" id="AGNL01002536">
    <property type="protein sequence ID" value="EJK76097.1"/>
    <property type="molecule type" value="Genomic_DNA"/>
</dbReference>
<feature type="compositionally biased region" description="Polar residues" evidence="1">
    <location>
        <begin position="70"/>
        <end position="86"/>
    </location>
</feature>
<evidence type="ECO:0000313" key="3">
    <source>
        <dbReference type="EMBL" id="EJK76097.1"/>
    </source>
</evidence>
<keyword evidence="4" id="KW-1185">Reference proteome</keyword>
<evidence type="ECO:0000256" key="1">
    <source>
        <dbReference type="SAM" id="MobiDB-lite"/>
    </source>
</evidence>
<accession>K0TQI3</accession>
<proteinExistence type="predicted"/>
<sequence length="385" mass="43513">VRLGPRTLSFDVSAKILFHFQRSREASEFLATLATTETREDVLRRETAAGGLHHRRVCVPGPLVSDGASFRSSTSRLGAEKSTQPAQPGFPMAMDVPTPRHNDGRASSSLSTFDCYYEFILKQVLVRMFLASQVMDLSSETRFTGLSLMHRYAREFYTLLERREKNTGDLSKQDDQIKNHLGQVAAACIFLGCKMAEEPRRIRDVINLSHVLSFSSWEDVATDEVPLSIGECAVPPPLNERYWKRKEEIVSIEQHALRTIHFNTIVDHPYRCILLVMETLCFGKGEDETQKWLLSPEHSQKIILRSWRIINEVSLDASGDVLEIPVMTMSSSAISIASEGGLVYDATSDCDGQAIPLPDFWWRAIDVQTDELYRAKRVMRKLISS</sequence>
<dbReference type="GO" id="GO:0016538">
    <property type="term" value="F:cyclin-dependent protein serine/threonine kinase regulator activity"/>
    <property type="evidence" value="ECO:0007669"/>
    <property type="project" value="InterPro"/>
</dbReference>
<dbReference type="CDD" id="cd20534">
    <property type="entry name" value="CYCLIN_CCNM_CCNQ_rpt1"/>
    <property type="match status" value="1"/>
</dbReference>
<dbReference type="OMA" id="CASMITI"/>
<reference evidence="3 4" key="1">
    <citation type="journal article" date="2012" name="Genome Biol.">
        <title>Genome and low-iron response of an oceanic diatom adapted to chronic iron limitation.</title>
        <authorList>
            <person name="Lommer M."/>
            <person name="Specht M."/>
            <person name="Roy A.S."/>
            <person name="Kraemer L."/>
            <person name="Andreson R."/>
            <person name="Gutowska M.A."/>
            <person name="Wolf J."/>
            <person name="Bergner S.V."/>
            <person name="Schilhabel M.B."/>
            <person name="Klostermeier U.C."/>
            <person name="Beiko R.G."/>
            <person name="Rosenstiel P."/>
            <person name="Hippler M."/>
            <person name="Laroche J."/>
        </authorList>
    </citation>
    <scope>NUCLEOTIDE SEQUENCE [LARGE SCALE GENOMIC DNA]</scope>
    <source>
        <strain evidence="3 4">CCMP1005</strain>
    </source>
</reference>
<gene>
    <name evidence="3" type="ORF">THAOC_02152</name>
</gene>